<dbReference type="EMBL" id="PJNH01000001">
    <property type="protein sequence ID" value="PKR79098.1"/>
    <property type="molecule type" value="Genomic_DNA"/>
</dbReference>
<name>A0A2I0QXR0_9BACI</name>
<dbReference type="PANTHER" id="PTHR34582">
    <property type="entry name" value="UPF0702 TRANSMEMBRANE PROTEIN YCAP"/>
    <property type="match status" value="1"/>
</dbReference>
<feature type="transmembrane region" description="Helical" evidence="7">
    <location>
        <begin position="35"/>
        <end position="53"/>
    </location>
</feature>
<keyword evidence="3" id="KW-1003">Cell membrane</keyword>
<evidence type="ECO:0000256" key="3">
    <source>
        <dbReference type="ARBA" id="ARBA00022475"/>
    </source>
</evidence>
<feature type="domain" description="YetF C-terminal" evidence="8">
    <location>
        <begin position="83"/>
        <end position="179"/>
    </location>
</feature>
<evidence type="ECO:0000313" key="9">
    <source>
        <dbReference type="EMBL" id="PKR79098.1"/>
    </source>
</evidence>
<comment type="subcellular location">
    <subcellularLocation>
        <location evidence="1">Cell membrane</location>
        <topology evidence="1">Multi-pass membrane protein</topology>
    </subcellularLocation>
</comment>
<dbReference type="Pfam" id="PF04239">
    <property type="entry name" value="DUF421"/>
    <property type="match status" value="1"/>
</dbReference>
<evidence type="ECO:0000256" key="7">
    <source>
        <dbReference type="SAM" id="Phobius"/>
    </source>
</evidence>
<dbReference type="PANTHER" id="PTHR34582:SF6">
    <property type="entry name" value="UPF0702 TRANSMEMBRANE PROTEIN YCAP"/>
    <property type="match status" value="1"/>
</dbReference>
<dbReference type="InterPro" id="IPR007353">
    <property type="entry name" value="DUF421"/>
</dbReference>
<evidence type="ECO:0000256" key="5">
    <source>
        <dbReference type="ARBA" id="ARBA00022989"/>
    </source>
</evidence>
<dbReference type="Gene3D" id="3.30.240.20">
    <property type="entry name" value="bsu07140 like domains"/>
    <property type="match status" value="2"/>
</dbReference>
<comment type="similarity">
    <text evidence="2">Belongs to the UPF0702 family.</text>
</comment>
<evidence type="ECO:0000256" key="4">
    <source>
        <dbReference type="ARBA" id="ARBA00022692"/>
    </source>
</evidence>
<organism evidence="9 10">
    <name type="scientific">Halalkalibacillus sediminis</name>
    <dbReference type="NCBI Taxonomy" id="2018042"/>
    <lineage>
        <taxon>Bacteria</taxon>
        <taxon>Bacillati</taxon>
        <taxon>Bacillota</taxon>
        <taxon>Bacilli</taxon>
        <taxon>Bacillales</taxon>
        <taxon>Bacillaceae</taxon>
        <taxon>Halalkalibacillus</taxon>
    </lineage>
</organism>
<evidence type="ECO:0000313" key="10">
    <source>
        <dbReference type="Proteomes" id="UP000243524"/>
    </source>
</evidence>
<dbReference type="AlphaFoldDB" id="A0A2I0QXR0"/>
<proteinExistence type="inferred from homology"/>
<keyword evidence="4 7" id="KW-0812">Transmembrane</keyword>
<feature type="transmembrane region" description="Helical" evidence="7">
    <location>
        <begin position="59"/>
        <end position="82"/>
    </location>
</feature>
<reference evidence="9 10" key="1">
    <citation type="submission" date="2017-06" db="EMBL/GenBank/DDBJ databases">
        <title>the draft geome sequence of Illustriluteabacillus marina B3227.</title>
        <authorList>
            <person name="He R.-H."/>
            <person name="Du Z.-J."/>
        </authorList>
    </citation>
    <scope>NUCLEOTIDE SEQUENCE [LARGE SCALE GENOMIC DNA]</scope>
    <source>
        <strain evidence="9 10">B3227</strain>
    </source>
</reference>
<dbReference type="RefSeq" id="WP_101330842.1">
    <property type="nucleotide sequence ID" value="NZ_PJNH01000001.1"/>
</dbReference>
<evidence type="ECO:0000259" key="8">
    <source>
        <dbReference type="Pfam" id="PF04239"/>
    </source>
</evidence>
<evidence type="ECO:0000256" key="6">
    <source>
        <dbReference type="ARBA" id="ARBA00023136"/>
    </source>
</evidence>
<dbReference type="Proteomes" id="UP000243524">
    <property type="component" value="Unassembled WGS sequence"/>
</dbReference>
<dbReference type="GO" id="GO:0005886">
    <property type="term" value="C:plasma membrane"/>
    <property type="evidence" value="ECO:0007669"/>
    <property type="project" value="UniProtKB-SubCell"/>
</dbReference>
<comment type="caution">
    <text evidence="9">The sequence shown here is derived from an EMBL/GenBank/DDBJ whole genome shotgun (WGS) entry which is preliminary data.</text>
</comment>
<dbReference type="InterPro" id="IPR023090">
    <property type="entry name" value="UPF0702_alpha/beta_dom_sf"/>
</dbReference>
<keyword evidence="5 7" id="KW-1133">Transmembrane helix</keyword>
<gene>
    <name evidence="9" type="ORF">CEY16_04925</name>
</gene>
<evidence type="ECO:0000256" key="2">
    <source>
        <dbReference type="ARBA" id="ARBA00006448"/>
    </source>
</evidence>
<keyword evidence="6 7" id="KW-0472">Membrane</keyword>
<protein>
    <recommendedName>
        <fullName evidence="8">YetF C-terminal domain-containing protein</fullName>
    </recommendedName>
</protein>
<dbReference type="OrthoDB" id="1682423at2"/>
<accession>A0A2I0QXR0</accession>
<keyword evidence="10" id="KW-1185">Reference proteome</keyword>
<sequence length="214" mass="24610">MTNEILVLIIRTIGVYIAIFLVFRLMGKREIGELSVMDLVVFILLAEIAIFAVEKTEQSFFFSMIPMLVLLVIQRLTAYLSLKSVTFRNWLDGRPSVVIRKGEINEDEMKRQRYNMEDLMIQLREKGVIEVSEVEMAVLETNGKLSVFEKKDQPPDVIDPLIMDGQFQEETLKSLSLTKDEVLSMLKRKGLYEIDHVSLAQLNTDGSLFIDMKN</sequence>
<feature type="transmembrane region" description="Helical" evidence="7">
    <location>
        <begin position="6"/>
        <end position="23"/>
    </location>
</feature>
<evidence type="ECO:0000256" key="1">
    <source>
        <dbReference type="ARBA" id="ARBA00004651"/>
    </source>
</evidence>